<keyword evidence="3" id="KW-1185">Reference proteome</keyword>
<protein>
    <submittedName>
        <fullName evidence="2">Uncharacterized protein</fullName>
    </submittedName>
</protein>
<organism evidence="2 3">
    <name type="scientific">Panicum virgatum</name>
    <name type="common">Blackwell switchgrass</name>
    <dbReference type="NCBI Taxonomy" id="38727"/>
    <lineage>
        <taxon>Eukaryota</taxon>
        <taxon>Viridiplantae</taxon>
        <taxon>Streptophyta</taxon>
        <taxon>Embryophyta</taxon>
        <taxon>Tracheophyta</taxon>
        <taxon>Spermatophyta</taxon>
        <taxon>Magnoliopsida</taxon>
        <taxon>Liliopsida</taxon>
        <taxon>Poales</taxon>
        <taxon>Poaceae</taxon>
        <taxon>PACMAD clade</taxon>
        <taxon>Panicoideae</taxon>
        <taxon>Panicodae</taxon>
        <taxon>Paniceae</taxon>
        <taxon>Panicinae</taxon>
        <taxon>Panicum</taxon>
        <taxon>Panicum sect. Hiantes</taxon>
    </lineage>
</organism>
<evidence type="ECO:0000313" key="2">
    <source>
        <dbReference type="EMBL" id="KAG2636566.1"/>
    </source>
</evidence>
<comment type="caution">
    <text evidence="2">The sequence shown here is derived from an EMBL/GenBank/DDBJ whole genome shotgun (WGS) entry which is preliminary data.</text>
</comment>
<dbReference type="AlphaFoldDB" id="A0A8T0VSF8"/>
<reference evidence="2" key="1">
    <citation type="submission" date="2020-05" db="EMBL/GenBank/DDBJ databases">
        <title>WGS assembly of Panicum virgatum.</title>
        <authorList>
            <person name="Lovell J.T."/>
            <person name="Jenkins J."/>
            <person name="Shu S."/>
            <person name="Juenger T.E."/>
            <person name="Schmutz J."/>
        </authorList>
    </citation>
    <scope>NUCLEOTIDE SEQUENCE</scope>
    <source>
        <strain evidence="2">AP13</strain>
    </source>
</reference>
<evidence type="ECO:0000313" key="3">
    <source>
        <dbReference type="Proteomes" id="UP000823388"/>
    </source>
</evidence>
<gene>
    <name evidence="2" type="ORF">PVAP13_2NG458218</name>
</gene>
<name>A0A8T0VSF8_PANVG</name>
<evidence type="ECO:0000256" key="1">
    <source>
        <dbReference type="SAM" id="MobiDB-lite"/>
    </source>
</evidence>
<dbReference type="EMBL" id="CM029040">
    <property type="protein sequence ID" value="KAG2636566.1"/>
    <property type="molecule type" value="Genomic_DNA"/>
</dbReference>
<accession>A0A8T0VSF8</accession>
<dbReference type="Proteomes" id="UP000823388">
    <property type="component" value="Chromosome 2N"/>
</dbReference>
<feature type="region of interest" description="Disordered" evidence="1">
    <location>
        <begin position="30"/>
        <end position="69"/>
    </location>
</feature>
<proteinExistence type="predicted"/>
<sequence length="69" mass="7691">MSRSRVPESRPTLDCTIEFDEDRRCHDDFRARPREPVGTPSGVQMERGGEGTGYSVRRANREAAVAPDG</sequence>